<dbReference type="Pfam" id="PF13516">
    <property type="entry name" value="LRR_6"/>
    <property type="match status" value="1"/>
</dbReference>
<evidence type="ECO:0000256" key="1">
    <source>
        <dbReference type="ARBA" id="ARBA00004251"/>
    </source>
</evidence>
<dbReference type="PROSITE" id="PS51450">
    <property type="entry name" value="LRR"/>
    <property type="match status" value="2"/>
</dbReference>
<evidence type="ECO:0000256" key="5">
    <source>
        <dbReference type="ARBA" id="ARBA00022692"/>
    </source>
</evidence>
<evidence type="ECO:0000256" key="9">
    <source>
        <dbReference type="ARBA" id="ARBA00023136"/>
    </source>
</evidence>
<dbReference type="PRINTS" id="PR00019">
    <property type="entry name" value="LEURICHRPT"/>
</dbReference>
<feature type="domain" description="Leucine-rich repeat-containing N-terminal plant-type" evidence="13">
    <location>
        <begin position="47"/>
        <end position="92"/>
    </location>
</feature>
<gene>
    <name evidence="14" type="ORF">F3Y22_tig00110195pilonHSYRG00141</name>
</gene>
<keyword evidence="4" id="KW-0433">Leucine-rich repeat</keyword>
<dbReference type="Gene3D" id="3.80.10.10">
    <property type="entry name" value="Ribonuclease Inhibitor"/>
    <property type="match status" value="3"/>
</dbReference>
<evidence type="ECO:0000256" key="4">
    <source>
        <dbReference type="ARBA" id="ARBA00022614"/>
    </source>
</evidence>
<dbReference type="InterPro" id="IPR013210">
    <property type="entry name" value="LRR_N_plant-typ"/>
</dbReference>
<evidence type="ECO:0000256" key="11">
    <source>
        <dbReference type="ARBA" id="ARBA00023180"/>
    </source>
</evidence>
<keyword evidence="15" id="KW-1185">Reference proteome</keyword>
<feature type="signal peptide" evidence="12">
    <location>
        <begin position="1"/>
        <end position="28"/>
    </location>
</feature>
<feature type="domain" description="Leucine-rich repeat-containing N-terminal plant-type" evidence="13">
    <location>
        <begin position="398"/>
        <end position="424"/>
    </location>
</feature>
<dbReference type="PANTHER" id="PTHR48061:SF46">
    <property type="entry name" value="LEUCINE-RICH REPEAT-CONTAINING N-TERMINAL PLANT-TYPE DOMAIN-CONTAINING PROTEIN"/>
    <property type="match status" value="1"/>
</dbReference>
<feature type="chain" id="PRO_5025596690" description="Leucine-rich repeat-containing N-terminal plant-type domain-containing protein" evidence="12">
    <location>
        <begin position="29"/>
        <end position="521"/>
    </location>
</feature>
<evidence type="ECO:0000256" key="12">
    <source>
        <dbReference type="SAM" id="SignalP"/>
    </source>
</evidence>
<dbReference type="SMART" id="SM00369">
    <property type="entry name" value="LRR_TYP"/>
    <property type="match status" value="7"/>
</dbReference>
<protein>
    <recommendedName>
        <fullName evidence="13">Leucine-rich repeat-containing N-terminal plant-type domain-containing protein</fullName>
    </recommendedName>
</protein>
<proteinExistence type="inferred from homology"/>
<evidence type="ECO:0000256" key="10">
    <source>
        <dbReference type="ARBA" id="ARBA00023170"/>
    </source>
</evidence>
<keyword evidence="11" id="KW-0325">Glycoprotein</keyword>
<keyword evidence="10" id="KW-0675">Receptor</keyword>
<dbReference type="Pfam" id="PF08263">
    <property type="entry name" value="LRRNT_2"/>
    <property type="match status" value="2"/>
</dbReference>
<dbReference type="AlphaFoldDB" id="A0A6A3BC10"/>
<keyword evidence="7" id="KW-0677">Repeat</keyword>
<evidence type="ECO:0000259" key="13">
    <source>
        <dbReference type="Pfam" id="PF08263"/>
    </source>
</evidence>
<dbReference type="InterPro" id="IPR003591">
    <property type="entry name" value="Leu-rich_rpt_typical-subtyp"/>
</dbReference>
<dbReference type="InterPro" id="IPR046956">
    <property type="entry name" value="RLP23-like"/>
</dbReference>
<evidence type="ECO:0000256" key="6">
    <source>
        <dbReference type="ARBA" id="ARBA00022729"/>
    </source>
</evidence>
<evidence type="ECO:0000313" key="15">
    <source>
        <dbReference type="Proteomes" id="UP000436088"/>
    </source>
</evidence>
<accession>A0A6A3BC10</accession>
<evidence type="ECO:0000256" key="2">
    <source>
        <dbReference type="ARBA" id="ARBA00009592"/>
    </source>
</evidence>
<keyword evidence="6 12" id="KW-0732">Signal</keyword>
<evidence type="ECO:0000256" key="7">
    <source>
        <dbReference type="ARBA" id="ARBA00022737"/>
    </source>
</evidence>
<comment type="subcellular location">
    <subcellularLocation>
        <location evidence="1">Cell membrane</location>
        <topology evidence="1">Single-pass type I membrane protein</topology>
    </subcellularLocation>
</comment>
<evidence type="ECO:0000313" key="14">
    <source>
        <dbReference type="EMBL" id="KAE8714526.1"/>
    </source>
</evidence>
<sequence>MGKFTWLHQILSLLLMLFFHSVFHCSLGLSSSSINQTHLCSPVHHLALIQFNNTLSIGDSPSHFLCHGTSYPKTKSWNENTDCCTWDGVTCDKATGKVISLDLSCSKLAGSLSPNTTLFRLQGLRRLNLAYNDFNGELIPSGISQLVSLTHLNLSGNLFSGLVPSDISLLSKLISLVLSRTSCCGLKIDSHSFGKLARNLSKLENLFLAGVNMSNVAPASFKNLSSSLKRLYLLACDLQGELPSELFQLEYLDLNGNDLTGYLPTFNRSSPLMYLNLWGYDLRGPIPAGNLTKLTYLDGQLPSSLFNLTQLTYLDLALNSLQGPLPTHVSGLQKLQHLHLGDNLFSGTIPSWLFTAQSVDLHNNSFTALTNQNGFSRLENLTSLDLSKNNFSGVVKLDVLSKLKHLLVLDLSNNKLQSWSSESSVVNSAFPKLITLSLSSCNGRTFPDFLRSAESLTDLDLSYNKIQGSIFRWETQGWKQLRVLNLSHNLLTGFEQWPGKNRQVLDLRSNLLQGHLPALPS</sequence>
<dbReference type="PANTHER" id="PTHR48061">
    <property type="entry name" value="LEUCINE-RICH REPEAT RECEPTOR PROTEIN KINASE EMS1-LIKE-RELATED"/>
    <property type="match status" value="1"/>
</dbReference>
<evidence type="ECO:0000256" key="3">
    <source>
        <dbReference type="ARBA" id="ARBA00022475"/>
    </source>
</evidence>
<comment type="caution">
    <text evidence="14">The sequence shown here is derived from an EMBL/GenBank/DDBJ whole genome shotgun (WGS) entry which is preliminary data.</text>
</comment>
<keyword evidence="9" id="KW-0472">Membrane</keyword>
<reference evidence="14" key="1">
    <citation type="submission" date="2019-09" db="EMBL/GenBank/DDBJ databases">
        <title>Draft genome information of white flower Hibiscus syriacus.</title>
        <authorList>
            <person name="Kim Y.-M."/>
        </authorList>
    </citation>
    <scope>NUCLEOTIDE SEQUENCE [LARGE SCALE GENOMIC DNA]</scope>
    <source>
        <strain evidence="14">YM2019G1</strain>
    </source>
</reference>
<dbReference type="InterPro" id="IPR001611">
    <property type="entry name" value="Leu-rich_rpt"/>
</dbReference>
<name>A0A6A3BC10_HIBSY</name>
<dbReference type="EMBL" id="VEPZ02000870">
    <property type="protein sequence ID" value="KAE8714526.1"/>
    <property type="molecule type" value="Genomic_DNA"/>
</dbReference>
<keyword evidence="5" id="KW-0812">Transmembrane</keyword>
<dbReference type="GO" id="GO:0005886">
    <property type="term" value="C:plasma membrane"/>
    <property type="evidence" value="ECO:0007669"/>
    <property type="project" value="UniProtKB-SubCell"/>
</dbReference>
<dbReference type="Pfam" id="PF00560">
    <property type="entry name" value="LRR_1"/>
    <property type="match status" value="4"/>
</dbReference>
<evidence type="ECO:0000256" key="8">
    <source>
        <dbReference type="ARBA" id="ARBA00022989"/>
    </source>
</evidence>
<organism evidence="14 15">
    <name type="scientific">Hibiscus syriacus</name>
    <name type="common">Rose of Sharon</name>
    <dbReference type="NCBI Taxonomy" id="106335"/>
    <lineage>
        <taxon>Eukaryota</taxon>
        <taxon>Viridiplantae</taxon>
        <taxon>Streptophyta</taxon>
        <taxon>Embryophyta</taxon>
        <taxon>Tracheophyta</taxon>
        <taxon>Spermatophyta</taxon>
        <taxon>Magnoliopsida</taxon>
        <taxon>eudicotyledons</taxon>
        <taxon>Gunneridae</taxon>
        <taxon>Pentapetalae</taxon>
        <taxon>rosids</taxon>
        <taxon>malvids</taxon>
        <taxon>Malvales</taxon>
        <taxon>Malvaceae</taxon>
        <taxon>Malvoideae</taxon>
        <taxon>Hibiscus</taxon>
    </lineage>
</organism>
<keyword evidence="8" id="KW-1133">Transmembrane helix</keyword>
<dbReference type="InterPro" id="IPR032675">
    <property type="entry name" value="LRR_dom_sf"/>
</dbReference>
<dbReference type="SUPFAM" id="SSF52047">
    <property type="entry name" value="RNI-like"/>
    <property type="match status" value="1"/>
</dbReference>
<dbReference type="Proteomes" id="UP000436088">
    <property type="component" value="Unassembled WGS sequence"/>
</dbReference>
<comment type="similarity">
    <text evidence="2">Belongs to the RLP family.</text>
</comment>
<keyword evidence="3" id="KW-1003">Cell membrane</keyword>